<evidence type="ECO:0000313" key="8">
    <source>
        <dbReference type="Proteomes" id="UP000076268"/>
    </source>
</evidence>
<comment type="caution">
    <text evidence="7">The sequence shown here is derived from an EMBL/GenBank/DDBJ whole genome shotgun (WGS) entry which is preliminary data.</text>
</comment>
<dbReference type="Pfam" id="PF03741">
    <property type="entry name" value="TerC"/>
    <property type="match status" value="1"/>
</dbReference>
<dbReference type="InterPro" id="IPR022301">
    <property type="entry name" value="Integral_membrane_YjbE"/>
</dbReference>
<evidence type="ECO:0000256" key="1">
    <source>
        <dbReference type="ARBA" id="ARBA00004141"/>
    </source>
</evidence>
<comment type="similarity">
    <text evidence="2">Belongs to the TerC family.</text>
</comment>
<dbReference type="Proteomes" id="UP000076268">
    <property type="component" value="Unassembled WGS sequence"/>
</dbReference>
<organism evidence="7 8">
    <name type="scientific">Anaerosporomusa subterranea</name>
    <dbReference type="NCBI Taxonomy" id="1794912"/>
    <lineage>
        <taxon>Bacteria</taxon>
        <taxon>Bacillati</taxon>
        <taxon>Bacillota</taxon>
        <taxon>Negativicutes</taxon>
        <taxon>Acetonemataceae</taxon>
        <taxon>Anaerosporomusa</taxon>
    </lineage>
</organism>
<feature type="transmembrane region" description="Helical" evidence="6">
    <location>
        <begin position="110"/>
        <end position="132"/>
    </location>
</feature>
<keyword evidence="5 6" id="KW-0472">Membrane</keyword>
<evidence type="ECO:0000256" key="6">
    <source>
        <dbReference type="SAM" id="Phobius"/>
    </source>
</evidence>
<evidence type="ECO:0000256" key="2">
    <source>
        <dbReference type="ARBA" id="ARBA00007511"/>
    </source>
</evidence>
<feature type="transmembrane region" description="Helical" evidence="6">
    <location>
        <begin position="45"/>
        <end position="66"/>
    </location>
</feature>
<protein>
    <recommendedName>
        <fullName evidence="9">Tellurium resistance protein TerC</fullName>
    </recommendedName>
</protein>
<feature type="transmembrane region" description="Helical" evidence="6">
    <location>
        <begin position="197"/>
        <end position="216"/>
    </location>
</feature>
<dbReference type="PANTHER" id="PTHR30238:SF4">
    <property type="entry name" value="SLL1022 PROTEIN"/>
    <property type="match status" value="1"/>
</dbReference>
<reference evidence="7 8" key="1">
    <citation type="submission" date="2016-02" db="EMBL/GenBank/DDBJ databases">
        <title>Anaerosporomusa subterraneum gen. nov., sp. nov., a spore-forming obligate anaerobe isolated from saprolite.</title>
        <authorList>
            <person name="Choi J.K."/>
            <person name="Shah M."/>
            <person name="Yee N."/>
        </authorList>
    </citation>
    <scope>NUCLEOTIDE SEQUENCE [LARGE SCALE GENOMIC DNA]</scope>
    <source>
        <strain evidence="7 8">RU4</strain>
    </source>
</reference>
<dbReference type="NCBIfam" id="TIGR03717">
    <property type="entry name" value="R_switched_YjbE"/>
    <property type="match status" value="1"/>
</dbReference>
<evidence type="ECO:0000256" key="3">
    <source>
        <dbReference type="ARBA" id="ARBA00022692"/>
    </source>
</evidence>
<dbReference type="AlphaFoldDB" id="A0A154BNP9"/>
<proteinExistence type="inferred from homology"/>
<dbReference type="PANTHER" id="PTHR30238">
    <property type="entry name" value="MEMBRANE BOUND PREDICTED REDOX MODULATOR"/>
    <property type="match status" value="1"/>
</dbReference>
<keyword evidence="4 6" id="KW-1133">Transmembrane helix</keyword>
<sequence length="233" mass="24884">MRMFSLELWSAVFAIVVIDIVLAGDNAIVIGLAARNLPKLQQKKAILLGTFGAVVIRICATVFVVWLLQVPGLLLAGGLMLIWIAFKLLTDKNEKVEEAVAAKSNLFDAVRTIIIADACMGLDNVLGVAGAAQGNFTLVILGLMISIPIVVFSSTLVIKLVERFPIIIDLGAAVLGWTAAKMIVGEPFLAAWTADPYVKWILAVVIIGGILGAAAYKNRLSTTEEIPQSESEL</sequence>
<feature type="transmembrane region" description="Helical" evidence="6">
    <location>
        <begin position="138"/>
        <end position="158"/>
    </location>
</feature>
<dbReference type="InterPro" id="IPR005496">
    <property type="entry name" value="Integral_membrane_TerC"/>
</dbReference>
<feature type="transmembrane region" description="Helical" evidence="6">
    <location>
        <begin position="170"/>
        <end position="191"/>
    </location>
</feature>
<evidence type="ECO:0000313" key="7">
    <source>
        <dbReference type="EMBL" id="KYZ75633.1"/>
    </source>
</evidence>
<keyword evidence="8" id="KW-1185">Reference proteome</keyword>
<comment type="subcellular location">
    <subcellularLocation>
        <location evidence="1">Membrane</location>
        <topology evidence="1">Multi-pass membrane protein</topology>
    </subcellularLocation>
</comment>
<gene>
    <name evidence="7" type="ORF">AXX12_10485</name>
</gene>
<accession>A0A154BNP9</accession>
<evidence type="ECO:0008006" key="9">
    <source>
        <dbReference type="Google" id="ProtNLM"/>
    </source>
</evidence>
<evidence type="ECO:0000256" key="4">
    <source>
        <dbReference type="ARBA" id="ARBA00022989"/>
    </source>
</evidence>
<feature type="transmembrane region" description="Helical" evidence="6">
    <location>
        <begin position="72"/>
        <end position="89"/>
    </location>
</feature>
<keyword evidence="3 6" id="KW-0812">Transmembrane</keyword>
<dbReference type="GO" id="GO:0016020">
    <property type="term" value="C:membrane"/>
    <property type="evidence" value="ECO:0007669"/>
    <property type="project" value="UniProtKB-SubCell"/>
</dbReference>
<dbReference type="OrthoDB" id="5295733at2"/>
<evidence type="ECO:0000256" key="5">
    <source>
        <dbReference type="ARBA" id="ARBA00023136"/>
    </source>
</evidence>
<name>A0A154BNP9_ANASB</name>
<feature type="transmembrane region" description="Helical" evidence="6">
    <location>
        <begin position="12"/>
        <end position="33"/>
    </location>
</feature>
<dbReference type="EMBL" id="LSGP01000020">
    <property type="protein sequence ID" value="KYZ75633.1"/>
    <property type="molecule type" value="Genomic_DNA"/>
</dbReference>